<proteinExistence type="predicted"/>
<dbReference type="EMBL" id="VITY01000020">
    <property type="protein sequence ID" value="TWB87775.1"/>
    <property type="molecule type" value="Genomic_DNA"/>
</dbReference>
<reference evidence="2 3" key="1">
    <citation type="submission" date="2019-06" db="EMBL/GenBank/DDBJ databases">
        <title>Genomic Encyclopedia of Type Strains, Phase IV (KMG-V): Genome sequencing to study the core and pangenomes of soil and plant-associated prokaryotes.</title>
        <authorList>
            <person name="Whitman W."/>
        </authorList>
    </citation>
    <scope>NUCLEOTIDE SEQUENCE [LARGE SCALE GENOMIC DNA]</scope>
    <source>
        <strain evidence="2 3">BR 10355</strain>
    </source>
</reference>
<accession>A0A560KX28</accession>
<name>A0A560KX28_9BRAD</name>
<keyword evidence="3" id="KW-1185">Reference proteome</keyword>
<gene>
    <name evidence="2" type="ORF">FBZ93_12073</name>
</gene>
<dbReference type="AlphaFoldDB" id="A0A560KX28"/>
<feature type="compositionally biased region" description="Basic and acidic residues" evidence="1">
    <location>
        <begin position="1"/>
        <end position="11"/>
    </location>
</feature>
<organism evidence="2 3">
    <name type="scientific">Bradyrhizobium macuxiense</name>
    <dbReference type="NCBI Taxonomy" id="1755647"/>
    <lineage>
        <taxon>Bacteria</taxon>
        <taxon>Pseudomonadati</taxon>
        <taxon>Pseudomonadota</taxon>
        <taxon>Alphaproteobacteria</taxon>
        <taxon>Hyphomicrobiales</taxon>
        <taxon>Nitrobacteraceae</taxon>
        <taxon>Bradyrhizobium</taxon>
    </lineage>
</organism>
<evidence type="ECO:0000313" key="2">
    <source>
        <dbReference type="EMBL" id="TWB87775.1"/>
    </source>
</evidence>
<dbReference type="Proteomes" id="UP000321304">
    <property type="component" value="Unassembled WGS sequence"/>
</dbReference>
<evidence type="ECO:0000256" key="1">
    <source>
        <dbReference type="SAM" id="MobiDB-lite"/>
    </source>
</evidence>
<comment type="caution">
    <text evidence="2">The sequence shown here is derived from an EMBL/GenBank/DDBJ whole genome shotgun (WGS) entry which is preliminary data.</text>
</comment>
<feature type="region of interest" description="Disordered" evidence="1">
    <location>
        <begin position="1"/>
        <end position="22"/>
    </location>
</feature>
<protein>
    <submittedName>
        <fullName evidence="2">Uncharacterized protein</fullName>
    </submittedName>
</protein>
<sequence>MDEAIDHDPHHQRAKVPARAGQPSQHATVCGLVVQVRWLRIEFSGKGQNFVARYMVRTERSESTRSKIFERKGQRKASCKLNVSMVCGNLQFLVGPNSRIEAKGGWRTYSASC</sequence>
<evidence type="ECO:0000313" key="3">
    <source>
        <dbReference type="Proteomes" id="UP000321304"/>
    </source>
</evidence>